<evidence type="ECO:0000313" key="2">
    <source>
        <dbReference type="EMBL" id="TPG49601.1"/>
    </source>
</evidence>
<sequence>MPSSRPPRPRRTCSVPSRASPSGSASMSQAESSTSSSEARSEARSEAHPGATGRRALLGALGASLGLPLLAGCGFEPLNAPPSLGGGTADLGPELAAIRLGPTYGRSGQLLHQSLERRLAARDPSGPAPRYLLTTSISSASEAQGYRRDGSPSRFRLTMTAPWTLSTLSVPPQRIAAGTARAVDSFNLADLEFFSSVVSSEAAERRLVDRVAEDIALRLALAFRERPAA</sequence>
<feature type="compositionally biased region" description="Low complexity" evidence="1">
    <location>
        <begin position="12"/>
        <end position="38"/>
    </location>
</feature>
<dbReference type="AlphaFoldDB" id="A0A502FJM1"/>
<organism evidence="2 3">
    <name type="scientific">Muricoccus nepalensis</name>
    <dbReference type="NCBI Taxonomy" id="1854500"/>
    <lineage>
        <taxon>Bacteria</taxon>
        <taxon>Pseudomonadati</taxon>
        <taxon>Pseudomonadota</taxon>
        <taxon>Alphaproteobacteria</taxon>
        <taxon>Acetobacterales</taxon>
        <taxon>Roseomonadaceae</taxon>
        <taxon>Muricoccus</taxon>
    </lineage>
</organism>
<evidence type="ECO:0000256" key="1">
    <source>
        <dbReference type="SAM" id="MobiDB-lite"/>
    </source>
</evidence>
<dbReference type="EMBL" id="RCZP01000027">
    <property type="protein sequence ID" value="TPG49601.1"/>
    <property type="molecule type" value="Genomic_DNA"/>
</dbReference>
<feature type="region of interest" description="Disordered" evidence="1">
    <location>
        <begin position="1"/>
        <end position="51"/>
    </location>
</feature>
<dbReference type="Pfam" id="PF04390">
    <property type="entry name" value="LptE"/>
    <property type="match status" value="1"/>
</dbReference>
<comment type="caution">
    <text evidence="2">The sequence shown here is derived from an EMBL/GenBank/DDBJ whole genome shotgun (WGS) entry which is preliminary data.</text>
</comment>
<dbReference type="GO" id="GO:0019867">
    <property type="term" value="C:outer membrane"/>
    <property type="evidence" value="ECO:0007669"/>
    <property type="project" value="InterPro"/>
</dbReference>
<dbReference type="OrthoDB" id="8480109at2"/>
<gene>
    <name evidence="2" type="ORF">EAH89_20760</name>
</gene>
<reference evidence="2 3" key="1">
    <citation type="journal article" date="2019" name="Environ. Microbiol.">
        <title>Species interactions and distinct microbial communities in high Arctic permafrost affected cryosols are associated with the CH4 and CO2 gas fluxes.</title>
        <authorList>
            <person name="Altshuler I."/>
            <person name="Hamel J."/>
            <person name="Turney S."/>
            <person name="Magnuson E."/>
            <person name="Levesque R."/>
            <person name="Greer C."/>
            <person name="Whyte L.G."/>
        </authorList>
    </citation>
    <scope>NUCLEOTIDE SEQUENCE [LARGE SCALE GENOMIC DNA]</scope>
    <source>
        <strain evidence="2 3">S9.3B</strain>
    </source>
</reference>
<accession>A0A502FJM1</accession>
<keyword evidence="3" id="KW-1185">Reference proteome</keyword>
<evidence type="ECO:0008006" key="4">
    <source>
        <dbReference type="Google" id="ProtNLM"/>
    </source>
</evidence>
<dbReference type="Gene3D" id="3.30.160.150">
    <property type="entry name" value="Lipoprotein like domain"/>
    <property type="match status" value="1"/>
</dbReference>
<dbReference type="Proteomes" id="UP000317078">
    <property type="component" value="Unassembled WGS sequence"/>
</dbReference>
<name>A0A502FJM1_9PROT</name>
<dbReference type="GO" id="GO:0043165">
    <property type="term" value="P:Gram-negative-bacterium-type cell outer membrane assembly"/>
    <property type="evidence" value="ECO:0007669"/>
    <property type="project" value="InterPro"/>
</dbReference>
<evidence type="ECO:0000313" key="3">
    <source>
        <dbReference type="Proteomes" id="UP000317078"/>
    </source>
</evidence>
<dbReference type="InterPro" id="IPR007485">
    <property type="entry name" value="LPS_assembly_LptE"/>
</dbReference>
<protein>
    <recommendedName>
        <fullName evidence="4">LPS-assembly lipoprotein</fullName>
    </recommendedName>
</protein>
<proteinExistence type="predicted"/>